<keyword evidence="2" id="KW-1185">Reference proteome</keyword>
<accession>A0ACC1LB67</accession>
<gene>
    <name evidence="1" type="primary">SEY1</name>
    <name evidence="1" type="ORF">H4S07_004144</name>
</gene>
<dbReference type="Proteomes" id="UP001140096">
    <property type="component" value="Unassembled WGS sequence"/>
</dbReference>
<reference evidence="1" key="1">
    <citation type="submission" date="2022-07" db="EMBL/GenBank/DDBJ databases">
        <title>Phylogenomic reconstructions and comparative analyses of Kickxellomycotina fungi.</title>
        <authorList>
            <person name="Reynolds N.K."/>
            <person name="Stajich J.E."/>
            <person name="Barry K."/>
            <person name="Grigoriev I.V."/>
            <person name="Crous P."/>
            <person name="Smith M.E."/>
        </authorList>
    </citation>
    <scope>NUCLEOTIDE SEQUENCE</scope>
    <source>
        <strain evidence="1">CBS 102833</strain>
    </source>
</reference>
<evidence type="ECO:0000313" key="2">
    <source>
        <dbReference type="Proteomes" id="UP001140096"/>
    </source>
</evidence>
<name>A0ACC1LB67_9FUNG</name>
<organism evidence="1 2">
    <name type="scientific">Coemansia furcata</name>
    <dbReference type="NCBI Taxonomy" id="417177"/>
    <lineage>
        <taxon>Eukaryota</taxon>
        <taxon>Fungi</taxon>
        <taxon>Fungi incertae sedis</taxon>
        <taxon>Zoopagomycota</taxon>
        <taxon>Kickxellomycotina</taxon>
        <taxon>Kickxellomycetes</taxon>
        <taxon>Kickxellales</taxon>
        <taxon>Kickxellaceae</taxon>
        <taxon>Coemansia</taxon>
    </lineage>
</organism>
<evidence type="ECO:0000313" key="1">
    <source>
        <dbReference type="EMBL" id="KAJ2804840.1"/>
    </source>
</evidence>
<protein>
    <submittedName>
        <fullName evidence="1">Dynamin-like GTPase that mediates homotypic ER fusion</fullName>
    </submittedName>
</protein>
<comment type="caution">
    <text evidence="1">The sequence shown here is derived from an EMBL/GenBank/DDBJ whole genome shotgun (WGS) entry which is preliminary data.</text>
</comment>
<sequence>LIGTLLNRLFGTRFDVMSEAQRQQTTRGIWADRGTGGMPVLIMDVEGTDGRERGEHQDFERKSALFSLAVAEVVIVNMWENMVGLYNGANMGLLKTVMEVNLQLFSGGEPKKTLLYFVIRDHVSAAPLESLAATLKIDLARIWASLSRPPSTESATMDEYFDVKFASLPHKLLQPADFEREAMGLRRQFTDVGAPDYVFKAGYKRRVPADGFPHYASSVWEKVVSNKDLDLPTQQELLAQFRCDEIAAAALEPFREALAPVRLRVQDGKLVENLGAVAQAARTQALEAFVAQAARYHSGVYAKKRTGLMATLDAELHAVFLNQVKNASAQAAETFSRDAARAIEENNGGEFMEIVERVRSGVIARFDRAVDGLMFDGAPWSFVPEKRQLDGALDTVTVELREREVDRIVERMKRLAKDALSDMVAEHLAAGEEDMWCLVMDAFDAEATAADEKLAKQLDAAGVISGDQRLVVERRVHAALWEDVLVGLLRDEVSDAMVLLKLRAAVEDRFRYDAQGLPRVWTPSDDIDAQFAIARESARALLPRLSRVNVESSAKMQLARTFFPVGYEFERTLVLIAPGRQRDLAKRFAREADALYLEAKRSMVTTHGKVPAWMLVLLVVLGWNEAMAVLFNPFYLVLVCMVGGAAFVVHFLGMWGPLLRAAEGFTGVAGDHVHRLLVEAVNRTEPANVRKRPSPKRVAKKESDAEIEFDNPQRGSISKRLAKKDSDIEMEPLGKDESDNSSRYS</sequence>
<proteinExistence type="predicted"/>
<dbReference type="EMBL" id="JANBUP010001575">
    <property type="protein sequence ID" value="KAJ2804840.1"/>
    <property type="molecule type" value="Genomic_DNA"/>
</dbReference>
<feature type="non-terminal residue" evidence="1">
    <location>
        <position position="1"/>
    </location>
</feature>